<evidence type="ECO:0000313" key="1">
    <source>
        <dbReference type="EMBL" id="MBB5055448.1"/>
    </source>
</evidence>
<organism evidence="1 2">
    <name type="scientific">Granulicella aggregans</name>
    <dbReference type="NCBI Taxonomy" id="474949"/>
    <lineage>
        <taxon>Bacteria</taxon>
        <taxon>Pseudomonadati</taxon>
        <taxon>Acidobacteriota</taxon>
        <taxon>Terriglobia</taxon>
        <taxon>Terriglobales</taxon>
        <taxon>Acidobacteriaceae</taxon>
        <taxon>Granulicella</taxon>
    </lineage>
</organism>
<evidence type="ECO:0000313" key="2">
    <source>
        <dbReference type="Proteomes" id="UP000540989"/>
    </source>
</evidence>
<dbReference type="AlphaFoldDB" id="A0A7W7Z8W3"/>
<comment type="caution">
    <text evidence="1">The sequence shown here is derived from an EMBL/GenBank/DDBJ whole genome shotgun (WGS) entry which is preliminary data.</text>
</comment>
<gene>
    <name evidence="1" type="ORF">HDF16_000117</name>
</gene>
<evidence type="ECO:0008006" key="3">
    <source>
        <dbReference type="Google" id="ProtNLM"/>
    </source>
</evidence>
<keyword evidence="2" id="KW-1185">Reference proteome</keyword>
<reference evidence="1 2" key="1">
    <citation type="submission" date="2020-08" db="EMBL/GenBank/DDBJ databases">
        <title>Genomic Encyclopedia of Type Strains, Phase IV (KMG-V): Genome sequencing to study the core and pangenomes of soil and plant-associated prokaryotes.</title>
        <authorList>
            <person name="Whitman W."/>
        </authorList>
    </citation>
    <scope>NUCLEOTIDE SEQUENCE [LARGE SCALE GENOMIC DNA]</scope>
    <source>
        <strain evidence="1 2">M8UP14</strain>
    </source>
</reference>
<dbReference type="InterPro" id="IPR021352">
    <property type="entry name" value="DUF2971"/>
</dbReference>
<accession>A0A7W7Z8W3</accession>
<name>A0A7W7Z8W3_9BACT</name>
<dbReference type="Pfam" id="PF11185">
    <property type="entry name" value="DUF2971"/>
    <property type="match status" value="1"/>
</dbReference>
<dbReference type="EMBL" id="JACHIP010000001">
    <property type="protein sequence ID" value="MBB5055448.1"/>
    <property type="molecule type" value="Genomic_DNA"/>
</dbReference>
<proteinExistence type="predicted"/>
<dbReference type="RefSeq" id="WP_184213142.1">
    <property type="nucleotide sequence ID" value="NZ_JACHIP010000001.1"/>
</dbReference>
<sequence>MKIWRYMDLAKFTHMLATQSLYFACTTQMTDPYEGWLPRSHIAAMDGINASYINQLRNTCDTILAQPNFRGDPATLDAIVEDARQKLDFTKVNQEVNRKFGLNCWHINESESEAMWRLYATTGSGIAIESTKDRLRGLLTADGIIVDRVRYMDFEKDEIEKGHRHYGLFIKRNSFAHEQELRATILLPTPGIGTSVPCDMNALIVNIHIAPQAPLFYTDTVKYIVDRAGLGITAPVIRSTLLDDPSI</sequence>
<dbReference type="Proteomes" id="UP000540989">
    <property type="component" value="Unassembled WGS sequence"/>
</dbReference>
<protein>
    <recommendedName>
        <fullName evidence="3">DUF2971 domain-containing protein</fullName>
    </recommendedName>
</protein>